<dbReference type="PANTHER" id="PTHR44042:SF61">
    <property type="entry name" value="HTH MYB-TYPE DOMAIN-CONTAINING PROTEIN"/>
    <property type="match status" value="1"/>
</dbReference>
<gene>
    <name evidence="2" type="ORF">BAE44_0023162</name>
</gene>
<evidence type="ECO:0000313" key="2">
    <source>
        <dbReference type="EMBL" id="OEL15819.1"/>
    </source>
</evidence>
<dbReference type="Proteomes" id="UP000095767">
    <property type="component" value="Unassembled WGS sequence"/>
</dbReference>
<evidence type="ECO:0000313" key="3">
    <source>
        <dbReference type="Proteomes" id="UP000095767"/>
    </source>
</evidence>
<organism evidence="2 3">
    <name type="scientific">Dichanthelium oligosanthes</name>
    <dbReference type="NCBI Taxonomy" id="888268"/>
    <lineage>
        <taxon>Eukaryota</taxon>
        <taxon>Viridiplantae</taxon>
        <taxon>Streptophyta</taxon>
        <taxon>Embryophyta</taxon>
        <taxon>Tracheophyta</taxon>
        <taxon>Spermatophyta</taxon>
        <taxon>Magnoliopsida</taxon>
        <taxon>Liliopsida</taxon>
        <taxon>Poales</taxon>
        <taxon>Poaceae</taxon>
        <taxon>PACMAD clade</taxon>
        <taxon>Panicoideae</taxon>
        <taxon>Panicodae</taxon>
        <taxon>Paniceae</taxon>
        <taxon>Dichantheliinae</taxon>
        <taxon>Dichanthelium</taxon>
    </lineage>
</organism>
<protein>
    <recommendedName>
        <fullName evidence="1">HTH 3-helical bundle domain-containing protein</fullName>
    </recommendedName>
</protein>
<dbReference type="Pfam" id="PF23671">
    <property type="entry name" value="HTH_70"/>
    <property type="match status" value="2"/>
</dbReference>
<feature type="domain" description="HTH 3-helical bundle" evidence="1">
    <location>
        <begin position="7"/>
        <end position="74"/>
    </location>
</feature>
<dbReference type="OrthoDB" id="118550at2759"/>
<dbReference type="EMBL" id="LWDX02065366">
    <property type="protein sequence ID" value="OEL15819.1"/>
    <property type="molecule type" value="Genomic_DNA"/>
</dbReference>
<sequence>MDPTKSNGEWSASEIKMVKSFIASYDDNNNSYADDMNKRHNDIVNEVQIMFPYKEKHQVIRLYVDLMVEMIQSGIGDGSYHSAAVRRDLVNNNFEIPVEDPTMDSMRVAQEAPHRQPTPQMERPHNTMFWTKAEHSYADDMNKRHNDIISEVQAMFPSKEKHQVILLYVDLMVEMMQSSTGGSSYPSMAPSRGLVNNNFEIPVEADATMDNMMVTQEAPRRHPTP</sequence>
<dbReference type="InterPro" id="IPR056195">
    <property type="entry name" value="HTH_70"/>
</dbReference>
<name>A0A1E5USE5_9POAL</name>
<evidence type="ECO:0000259" key="1">
    <source>
        <dbReference type="Pfam" id="PF23671"/>
    </source>
</evidence>
<comment type="caution">
    <text evidence="2">The sequence shown here is derived from an EMBL/GenBank/DDBJ whole genome shotgun (WGS) entry which is preliminary data.</text>
</comment>
<accession>A0A1E5USE5</accession>
<dbReference type="PANTHER" id="PTHR44042">
    <property type="entry name" value="DUPLICATED HOMEODOMAIN-LIKE SUPERFAMILY PROTEIN-RELATED"/>
    <property type="match status" value="1"/>
</dbReference>
<dbReference type="AlphaFoldDB" id="A0A1E5USE5"/>
<keyword evidence="3" id="KW-1185">Reference proteome</keyword>
<feature type="domain" description="HTH 3-helical bundle" evidence="1">
    <location>
        <begin position="132"/>
        <end position="180"/>
    </location>
</feature>
<reference evidence="2 3" key="1">
    <citation type="submission" date="2016-09" db="EMBL/GenBank/DDBJ databases">
        <title>The draft genome of Dichanthelium oligosanthes: A C3 panicoid grass species.</title>
        <authorList>
            <person name="Studer A.J."/>
            <person name="Schnable J.C."/>
            <person name="Brutnell T.P."/>
        </authorList>
    </citation>
    <scope>NUCLEOTIDE SEQUENCE [LARGE SCALE GENOMIC DNA]</scope>
    <source>
        <strain evidence="3">cv. Kellogg 1175</strain>
        <tissue evidence="2">Leaf</tissue>
    </source>
</reference>
<proteinExistence type="predicted"/>